<reference evidence="1 2" key="1">
    <citation type="submission" date="2016-12" db="EMBL/GenBank/DDBJ databases">
        <title>Domibacillus antri genome sequencing.</title>
        <authorList>
            <person name="Verma A."/>
            <person name="Krishnamurthi S."/>
        </authorList>
    </citation>
    <scope>NUCLEOTIDE SEQUENCE [LARGE SCALE GENOMIC DNA]</scope>
    <source>
        <strain evidence="1 2">XD80</strain>
    </source>
</reference>
<dbReference type="Proteomes" id="UP000185568">
    <property type="component" value="Unassembled WGS sequence"/>
</dbReference>
<dbReference type="STRING" id="1714264.BTO30_12630"/>
<name>A0A1Q8Q3F4_9BACI</name>
<evidence type="ECO:0000313" key="1">
    <source>
        <dbReference type="EMBL" id="OLN21858.1"/>
    </source>
</evidence>
<gene>
    <name evidence="1" type="ORF">BTO30_12630</name>
</gene>
<dbReference type="SUPFAM" id="SSF56563">
    <property type="entry name" value="Major capsid protein gp5"/>
    <property type="match status" value="1"/>
</dbReference>
<comment type="caution">
    <text evidence="1">The sequence shown here is derived from an EMBL/GenBank/DDBJ whole genome shotgun (WGS) entry which is preliminary data.</text>
</comment>
<dbReference type="AlphaFoldDB" id="A0A1Q8Q3F4"/>
<proteinExistence type="predicted"/>
<dbReference type="OrthoDB" id="2079182at2"/>
<organism evidence="1 2">
    <name type="scientific">Domibacillus antri</name>
    <dbReference type="NCBI Taxonomy" id="1714264"/>
    <lineage>
        <taxon>Bacteria</taxon>
        <taxon>Bacillati</taxon>
        <taxon>Bacillota</taxon>
        <taxon>Bacilli</taxon>
        <taxon>Bacillales</taxon>
        <taxon>Bacillaceae</taxon>
        <taxon>Domibacillus</taxon>
    </lineage>
</organism>
<keyword evidence="2" id="KW-1185">Reference proteome</keyword>
<evidence type="ECO:0000313" key="2">
    <source>
        <dbReference type="Proteomes" id="UP000185568"/>
    </source>
</evidence>
<dbReference type="RefSeq" id="WP_075399096.1">
    <property type="nucleotide sequence ID" value="NZ_MSDU01000029.1"/>
</dbReference>
<sequence length="315" mass="34558">MQNQQILTKEAAVATIKKNLDIPMAVSDAEAFLVDTINTATTLPKLQPIYRDVAAGNLDALSVGRRKLRQAGKEDTPTGTGSIANRQIPYAVRKVKWDEWLQNDDVFYALEGRGDNVEAKTIAMIQQQFGVDLQDLIFNGDTAATITVGTTTSPDPFLSIVDGFIKKMKTSTHKTDLAAAEPTILDFVNHIQLLPEKYKSFSDIAWFITQKTNDKLVALVANRQTGFGDAVLQEGKITRLAGYPVEVVAEMQSGFAALTPRSNLKPVFTRNLRYIRTADGATAAAKDATYHVLYAYLDAVVREVDGVAWMSGDKL</sequence>
<dbReference type="EMBL" id="MSDU01000029">
    <property type="protein sequence ID" value="OLN21858.1"/>
    <property type="molecule type" value="Genomic_DNA"/>
</dbReference>
<protein>
    <submittedName>
        <fullName evidence="1">Capsid protein</fullName>
    </submittedName>
</protein>
<accession>A0A1Q8Q3F4</accession>